<sequence>MEDLPDEGINLDSLPPDIARVIIRMEPESHLNMRLISRMCNNLVLEFRPLSARLIPLERINFYPVNSTHQGKEEEKHIQMSAIVPHKIEKYIGVGEWLTVSKRYNDGSIEVESRTHRMTRFGGKFSLSILMAIAYVLAAFVVKMMHSSEEPLHSFLLSGLFITILILSLGIALKRWVDRFPQSAALDTFAN</sequence>
<feature type="non-terminal residue" evidence="2">
    <location>
        <position position="191"/>
    </location>
</feature>
<name>A0AAN5I105_9BILA</name>
<keyword evidence="1" id="KW-1133">Transmembrane helix</keyword>
<dbReference type="AlphaFoldDB" id="A0AAN5I105"/>
<accession>A0AAN5I105</accession>
<evidence type="ECO:0000313" key="2">
    <source>
        <dbReference type="EMBL" id="GMR47804.1"/>
    </source>
</evidence>
<proteinExistence type="predicted"/>
<keyword evidence="1" id="KW-0812">Transmembrane</keyword>
<reference evidence="3" key="1">
    <citation type="submission" date="2022-10" db="EMBL/GenBank/DDBJ databases">
        <title>Genome assembly of Pristionchus species.</title>
        <authorList>
            <person name="Yoshida K."/>
            <person name="Sommer R.J."/>
        </authorList>
    </citation>
    <scope>NUCLEOTIDE SEQUENCE [LARGE SCALE GENOMIC DNA]</scope>
    <source>
        <strain evidence="3">RS5460</strain>
    </source>
</reference>
<protein>
    <submittedName>
        <fullName evidence="2">Uncharacterized protein</fullName>
    </submittedName>
</protein>
<comment type="caution">
    <text evidence="2">The sequence shown here is derived from an EMBL/GenBank/DDBJ whole genome shotgun (WGS) entry which is preliminary data.</text>
</comment>
<dbReference type="EMBL" id="BTRK01000004">
    <property type="protein sequence ID" value="GMR47804.1"/>
    <property type="molecule type" value="Genomic_DNA"/>
</dbReference>
<feature type="transmembrane region" description="Helical" evidence="1">
    <location>
        <begin position="152"/>
        <end position="173"/>
    </location>
</feature>
<organism evidence="2 3">
    <name type="scientific">Pristionchus mayeri</name>
    <dbReference type="NCBI Taxonomy" id="1317129"/>
    <lineage>
        <taxon>Eukaryota</taxon>
        <taxon>Metazoa</taxon>
        <taxon>Ecdysozoa</taxon>
        <taxon>Nematoda</taxon>
        <taxon>Chromadorea</taxon>
        <taxon>Rhabditida</taxon>
        <taxon>Rhabditina</taxon>
        <taxon>Diplogasteromorpha</taxon>
        <taxon>Diplogasteroidea</taxon>
        <taxon>Neodiplogasteridae</taxon>
        <taxon>Pristionchus</taxon>
    </lineage>
</organism>
<gene>
    <name evidence="2" type="ORF">PMAYCL1PPCAC_17999</name>
</gene>
<evidence type="ECO:0000313" key="3">
    <source>
        <dbReference type="Proteomes" id="UP001328107"/>
    </source>
</evidence>
<dbReference type="Proteomes" id="UP001328107">
    <property type="component" value="Unassembled WGS sequence"/>
</dbReference>
<evidence type="ECO:0000256" key="1">
    <source>
        <dbReference type="SAM" id="Phobius"/>
    </source>
</evidence>
<feature type="transmembrane region" description="Helical" evidence="1">
    <location>
        <begin position="125"/>
        <end position="146"/>
    </location>
</feature>
<keyword evidence="1" id="KW-0472">Membrane</keyword>
<keyword evidence="3" id="KW-1185">Reference proteome</keyword>